<protein>
    <recommendedName>
        <fullName evidence="2 5">GPI inositol-deacylase</fullName>
        <ecNumber evidence="5">3.1.-.-</ecNumber>
    </recommendedName>
</protein>
<keyword evidence="4" id="KW-0853">WD repeat</keyword>
<comment type="similarity">
    <text evidence="5">Belongs to the GPI inositol-deacylase family.</text>
</comment>
<organism evidence="9 10">
    <name type="scientific">Letharia lupina</name>
    <dbReference type="NCBI Taxonomy" id="560253"/>
    <lineage>
        <taxon>Eukaryota</taxon>
        <taxon>Fungi</taxon>
        <taxon>Dikarya</taxon>
        <taxon>Ascomycota</taxon>
        <taxon>Pezizomycotina</taxon>
        <taxon>Lecanoromycetes</taxon>
        <taxon>OSLEUM clade</taxon>
        <taxon>Lecanoromycetidae</taxon>
        <taxon>Lecanorales</taxon>
        <taxon>Lecanorineae</taxon>
        <taxon>Parmeliaceae</taxon>
        <taxon>Letharia</taxon>
    </lineage>
</organism>
<keyword evidence="5" id="KW-0472">Membrane</keyword>
<keyword evidence="5" id="KW-0378">Hydrolase</keyword>
<keyword evidence="5" id="KW-0653">Protein transport</keyword>
<dbReference type="GO" id="GO:0015031">
    <property type="term" value="P:protein transport"/>
    <property type="evidence" value="ECO:0007669"/>
    <property type="project" value="UniProtKB-KW"/>
</dbReference>
<comment type="function">
    <text evidence="1 5">Involved in inositol deacylation of GPI-anchored proteins which plays important roles in the quality control and ER-associated degradation of GPI-anchored proteins.</text>
</comment>
<evidence type="ECO:0000256" key="2">
    <source>
        <dbReference type="ARBA" id="ARBA00015856"/>
    </source>
</evidence>
<dbReference type="PANTHER" id="PTHR10039:SF16">
    <property type="entry name" value="GPI INOSITOL-DEACYLASE"/>
    <property type="match status" value="1"/>
</dbReference>
<evidence type="ECO:0000256" key="5">
    <source>
        <dbReference type="RuleBase" id="RU365011"/>
    </source>
</evidence>
<dbReference type="PANTHER" id="PTHR10039">
    <property type="entry name" value="AMELOGENIN"/>
    <property type="match status" value="1"/>
</dbReference>
<evidence type="ECO:0000313" key="9">
    <source>
        <dbReference type="EMBL" id="KAF6227258.1"/>
    </source>
</evidence>
<keyword evidence="10" id="KW-1185">Reference proteome</keyword>
<dbReference type="Pfam" id="PF07819">
    <property type="entry name" value="PGAP1"/>
    <property type="match status" value="1"/>
</dbReference>
<feature type="domain" description="Nephrocystin 3-like N-terminal" evidence="8">
    <location>
        <begin position="317"/>
        <end position="479"/>
    </location>
</feature>
<keyword evidence="3" id="KW-0677">Repeat</keyword>
<evidence type="ECO:0000259" key="8">
    <source>
        <dbReference type="Pfam" id="PF24883"/>
    </source>
</evidence>
<keyword evidence="5" id="KW-0256">Endoplasmic reticulum</keyword>
<evidence type="ECO:0000256" key="4">
    <source>
        <dbReference type="PROSITE-ProRule" id="PRU00221"/>
    </source>
</evidence>
<accession>A0A8H6CPP4</accession>
<gene>
    <name evidence="9" type="ORF">HO133_008701</name>
</gene>
<dbReference type="EMBL" id="JACCJB010000005">
    <property type="protein sequence ID" value="KAF6227258.1"/>
    <property type="molecule type" value="Genomic_DNA"/>
</dbReference>
<evidence type="ECO:0000256" key="3">
    <source>
        <dbReference type="ARBA" id="ARBA00022737"/>
    </source>
</evidence>
<evidence type="ECO:0000259" key="6">
    <source>
        <dbReference type="Pfam" id="PF07819"/>
    </source>
</evidence>
<reference evidence="9 10" key="1">
    <citation type="journal article" date="2020" name="Genomics">
        <title>Complete, high-quality genomes from long-read metagenomic sequencing of two wolf lichen thalli reveals enigmatic genome architecture.</title>
        <authorList>
            <person name="McKenzie S.K."/>
            <person name="Walston R.F."/>
            <person name="Allen J.L."/>
        </authorList>
    </citation>
    <scope>NUCLEOTIDE SEQUENCE [LARGE SCALE GENOMIC DNA]</scope>
    <source>
        <strain evidence="9">WasteWater1</strain>
    </source>
</reference>
<name>A0A8H6CPP4_9LECA</name>
<dbReference type="RefSeq" id="XP_037155566.1">
    <property type="nucleotide sequence ID" value="XM_037299565.1"/>
</dbReference>
<dbReference type="EC" id="3.1.-.-" evidence="5"/>
<comment type="subcellular location">
    <subcellularLocation>
        <location evidence="5">Endoplasmic reticulum membrane</location>
    </subcellularLocation>
</comment>
<dbReference type="SUPFAM" id="SSF50998">
    <property type="entry name" value="Quinoprotein alcohol dehydrogenase-like"/>
    <property type="match status" value="1"/>
</dbReference>
<dbReference type="InterPro" id="IPR054471">
    <property type="entry name" value="GPIID_WHD"/>
</dbReference>
<dbReference type="InterPro" id="IPR012908">
    <property type="entry name" value="PGAP1-ab_dom-like"/>
</dbReference>
<dbReference type="Proteomes" id="UP000593566">
    <property type="component" value="Unassembled WGS sequence"/>
</dbReference>
<evidence type="ECO:0000313" key="10">
    <source>
        <dbReference type="Proteomes" id="UP000593566"/>
    </source>
</evidence>
<dbReference type="SMART" id="SM00320">
    <property type="entry name" value="WD40"/>
    <property type="match status" value="6"/>
</dbReference>
<dbReference type="SUPFAM" id="SSF52540">
    <property type="entry name" value="P-loop containing nucleoside triphosphate hydrolases"/>
    <property type="match status" value="1"/>
</dbReference>
<dbReference type="Gene3D" id="3.40.50.1820">
    <property type="entry name" value="alpha/beta hydrolase"/>
    <property type="match status" value="1"/>
</dbReference>
<feature type="repeat" description="WD" evidence="4">
    <location>
        <begin position="1177"/>
        <end position="1218"/>
    </location>
</feature>
<dbReference type="InterPro" id="IPR001680">
    <property type="entry name" value="WD40_rpt"/>
</dbReference>
<dbReference type="InterPro" id="IPR011047">
    <property type="entry name" value="Quinoprotein_ADH-like_sf"/>
</dbReference>
<dbReference type="Pfam" id="PF24883">
    <property type="entry name" value="NPHP3_N"/>
    <property type="match status" value="1"/>
</dbReference>
<dbReference type="Gene3D" id="2.130.10.10">
    <property type="entry name" value="YVTN repeat-like/Quinoprotein amine dehydrogenase"/>
    <property type="match status" value="3"/>
</dbReference>
<dbReference type="SUPFAM" id="SSF53474">
    <property type="entry name" value="alpha/beta-Hydrolases"/>
    <property type="match status" value="1"/>
</dbReference>
<feature type="domain" description="GPI inositol-deacylase PGAP1-like alpha/beta" evidence="6">
    <location>
        <begin position="33"/>
        <end position="160"/>
    </location>
</feature>
<dbReference type="Pfam" id="PF22939">
    <property type="entry name" value="WHD_GPIID"/>
    <property type="match status" value="1"/>
</dbReference>
<dbReference type="InterPro" id="IPR027417">
    <property type="entry name" value="P-loop_NTPase"/>
</dbReference>
<evidence type="ECO:0000259" key="7">
    <source>
        <dbReference type="Pfam" id="PF22939"/>
    </source>
</evidence>
<dbReference type="GO" id="GO:0005789">
    <property type="term" value="C:endoplasmic reticulum membrane"/>
    <property type="evidence" value="ECO:0007669"/>
    <property type="project" value="UniProtKB-SubCell"/>
</dbReference>
<feature type="domain" description="GPI inositol-deacylase winged helix" evidence="7">
    <location>
        <begin position="582"/>
        <end position="672"/>
    </location>
</feature>
<dbReference type="Pfam" id="PF00400">
    <property type="entry name" value="WD40"/>
    <property type="match status" value="1"/>
</dbReference>
<dbReference type="InterPro" id="IPR015943">
    <property type="entry name" value="WD40/YVTN_repeat-like_dom_sf"/>
</dbReference>
<dbReference type="InterPro" id="IPR029058">
    <property type="entry name" value="AB_hydrolase_fold"/>
</dbReference>
<dbReference type="PROSITE" id="PS50082">
    <property type="entry name" value="WD_REPEATS_2"/>
    <property type="match status" value="1"/>
</dbReference>
<dbReference type="InterPro" id="IPR056884">
    <property type="entry name" value="NPHP3-like_N"/>
</dbReference>
<comment type="caution">
    <text evidence="9">The sequence shown here is derived from an EMBL/GenBank/DDBJ whole genome shotgun (WGS) entry which is preliminary data.</text>
</comment>
<proteinExistence type="inferred from homology"/>
<evidence type="ECO:0000256" key="1">
    <source>
        <dbReference type="ARBA" id="ARBA00003496"/>
    </source>
</evidence>
<keyword evidence="5" id="KW-0813">Transport</keyword>
<dbReference type="GeneID" id="59337096"/>
<sequence>MTTASTSDGVDDPRGSFGLSLLYAPSEPLIDFIFVHGLGGGSRKTWSKTSSITHYWPQEWLPKDSAFENVRMHSFGYDSDWVKGKDNCLNIHHFGKSLLGEMSTSPYLSQANTAIVLIGHSMGGLVIKKAYMLARQGAAYKDLAERVHTICFLATPHRGSDSAKLLNNILHFAYSSRAYVADLERGSGAVQSINDEFRNYSADVDLWSFYETQKLKIGILSTLIVDPDSATLGYREEKQIPMNADHRSICKFETPTDPNYVVIRNALASMVQTTSNLVLRSKERTRHMQIKDLEQYLQIPERSADDLVASEDARMAGTCEWFSAKESYLRWSTFALEAPSVLWVTGKPAAGKSVLAGYAVGHLENLNADCSYFFFKYGDKSKSRLSACLRSLAFQMACTNTQVRDTLLEMQEDGMRFDKDNERTIWHALFLRGIFQMAIPEQYWVIDALDECTNYVSFFDSMLAKLDQSTPLRVLITSRETPKLANHFLSLGTHRFQHEKISTADTLPDIKLLVEAKAKSITLKDDKDRATLVEKILAKSEGSFLWTVLVISELSNSYGEQEISKALKEIPKDMEPLYHRTLELMTQAPGGKKLAKAILTWTTCATRPMTMKELEGALTLDIKDNFPKLEECIQVLCGHFVNVDKFGKVQMVHGTAREFLLSDDLESEFAVNKTEAHTRLARACLTYLTGEEMRPPRTGRRGSALDIAGKRAKFSIYACSAFSYHLARASPFANDVFFLVDKFLKANVLSWIEFVARTHDLIPLIRAAKHLRAYLASCATERSPFDRSVQTISGWTTDFVRIVAKFADALTMSPSAIYSLILPFCPTESAIHKTANHGRKLSVVGLSNAQWDDRLSCIDFHEGQTSAICHGDDFFAVGLTTGMVALYHATSFQEYKMINHGESVRILRFKSKTGLMASCGIKAIRIWDTYTGEIIHKFHAPQRFMDLAFDQNFLIAASSKNYIASWDLDNAGAQQHNRPWSDSGEFLDTRLHRTPCAISIAVSHKMMAVAYSGRPIILWDLEEDAYYGSCGKKLATGETSTHMVTAIVFNPNPNIGLIASSYLDGELVLIDPFDDHELESFRADCHTLAASPDGRLLAGGAGGGTVQVYEFDTLRLLYRVKSSNVYIKQLAFSRDSLRFSDIRGSHCNVWEPAVLLRDSLGDSSSEGTSTSVVDVVSSDTKARISAMAIHPKGDAVFCGKDDGTVSLYDLKTGTEIRVLYRHKSLVRILTLWPQGDIIMSVDASNGLLAWKLQMSQKEGWVTEKLVFQSRLDCGKAIIQVLPGATAGKFIMSTRQSDHLWTTDGQQEDERTYSDTIGIRKWIQHQQSPLHMICIEGAVARIYTWTDWSEVACVHLIADIRGLQLKSATPYTSGRRCQVLVELCELDGSPDTRGLQLLDSVYFNNFEDFSRNGSIAEAATESQDVDKVSTTTTTTRTIEETAATDTAVSTPLLLVPQLAALARRVAHVIGLGNNDANQLVFLDTHSWVCSADLETLKSHNGSVITYSRHFFVPYDWFAGTRDVVCAVAPRRDVLFARNNDLAVIRGGLEYVEKVDADV</sequence>
<dbReference type="GO" id="GO:0016788">
    <property type="term" value="F:hydrolase activity, acting on ester bonds"/>
    <property type="evidence" value="ECO:0007669"/>
    <property type="project" value="InterPro"/>
</dbReference>